<evidence type="ECO:0008006" key="3">
    <source>
        <dbReference type="Google" id="ProtNLM"/>
    </source>
</evidence>
<keyword evidence="1" id="KW-0732">Signal</keyword>
<reference evidence="2" key="2">
    <citation type="journal article" date="2015" name="Fish Shellfish Immunol.">
        <title>Early steps in the European eel (Anguilla anguilla)-Vibrio vulnificus interaction in the gills: Role of the RtxA13 toxin.</title>
        <authorList>
            <person name="Callol A."/>
            <person name="Pajuelo D."/>
            <person name="Ebbesson L."/>
            <person name="Teles M."/>
            <person name="MacKenzie S."/>
            <person name="Amaro C."/>
        </authorList>
    </citation>
    <scope>NUCLEOTIDE SEQUENCE</scope>
</reference>
<accession>A0A0E9VD61</accession>
<organism evidence="2">
    <name type="scientific">Anguilla anguilla</name>
    <name type="common">European freshwater eel</name>
    <name type="synonym">Muraena anguilla</name>
    <dbReference type="NCBI Taxonomy" id="7936"/>
    <lineage>
        <taxon>Eukaryota</taxon>
        <taxon>Metazoa</taxon>
        <taxon>Chordata</taxon>
        <taxon>Craniata</taxon>
        <taxon>Vertebrata</taxon>
        <taxon>Euteleostomi</taxon>
        <taxon>Actinopterygii</taxon>
        <taxon>Neopterygii</taxon>
        <taxon>Teleostei</taxon>
        <taxon>Anguilliformes</taxon>
        <taxon>Anguillidae</taxon>
        <taxon>Anguilla</taxon>
    </lineage>
</organism>
<reference evidence="2" key="1">
    <citation type="submission" date="2014-11" db="EMBL/GenBank/DDBJ databases">
        <authorList>
            <person name="Amaro Gonzalez C."/>
        </authorList>
    </citation>
    <scope>NUCLEOTIDE SEQUENCE</scope>
</reference>
<sequence length="72" mass="7813">MASRQRTLSSVAAFLANWLILLNTLWNFSPVFCRTCFPSTVEPSTPSVSSATPVITGSWSRAISNTFCKKAG</sequence>
<feature type="chain" id="PRO_5002433631" description="Secreted protein" evidence="1">
    <location>
        <begin position="34"/>
        <end position="72"/>
    </location>
</feature>
<dbReference type="AlphaFoldDB" id="A0A0E9VD61"/>
<evidence type="ECO:0000313" key="2">
    <source>
        <dbReference type="EMBL" id="JAH76059.1"/>
    </source>
</evidence>
<name>A0A0E9VD61_ANGAN</name>
<protein>
    <recommendedName>
        <fullName evidence="3">Secreted protein</fullName>
    </recommendedName>
</protein>
<dbReference type="EMBL" id="GBXM01032518">
    <property type="protein sequence ID" value="JAH76059.1"/>
    <property type="molecule type" value="Transcribed_RNA"/>
</dbReference>
<proteinExistence type="predicted"/>
<feature type="signal peptide" evidence="1">
    <location>
        <begin position="1"/>
        <end position="33"/>
    </location>
</feature>
<evidence type="ECO:0000256" key="1">
    <source>
        <dbReference type="SAM" id="SignalP"/>
    </source>
</evidence>